<keyword evidence="1" id="KW-0732">Signal</keyword>
<comment type="caution">
    <text evidence="2">The sequence shown here is derived from an EMBL/GenBank/DDBJ whole genome shotgun (WGS) entry which is preliminary data.</text>
</comment>
<organism evidence="2 3">
    <name type="scientific">Tagetes erecta</name>
    <name type="common">African marigold</name>
    <dbReference type="NCBI Taxonomy" id="13708"/>
    <lineage>
        <taxon>Eukaryota</taxon>
        <taxon>Viridiplantae</taxon>
        <taxon>Streptophyta</taxon>
        <taxon>Embryophyta</taxon>
        <taxon>Tracheophyta</taxon>
        <taxon>Spermatophyta</taxon>
        <taxon>Magnoliopsida</taxon>
        <taxon>eudicotyledons</taxon>
        <taxon>Gunneridae</taxon>
        <taxon>Pentapetalae</taxon>
        <taxon>asterids</taxon>
        <taxon>campanulids</taxon>
        <taxon>Asterales</taxon>
        <taxon>Asteraceae</taxon>
        <taxon>Asteroideae</taxon>
        <taxon>Heliantheae alliance</taxon>
        <taxon>Tageteae</taxon>
        <taxon>Tagetes</taxon>
    </lineage>
</organism>
<evidence type="ECO:0000313" key="2">
    <source>
        <dbReference type="EMBL" id="KAK1440941.1"/>
    </source>
</evidence>
<evidence type="ECO:0000313" key="3">
    <source>
        <dbReference type="Proteomes" id="UP001229421"/>
    </source>
</evidence>
<reference evidence="2" key="1">
    <citation type="journal article" date="2023" name="bioRxiv">
        <title>Improved chromosome-level genome assembly for marigold (Tagetes erecta).</title>
        <authorList>
            <person name="Jiang F."/>
            <person name="Yuan L."/>
            <person name="Wang S."/>
            <person name="Wang H."/>
            <person name="Xu D."/>
            <person name="Wang A."/>
            <person name="Fan W."/>
        </authorList>
    </citation>
    <scope>NUCLEOTIDE SEQUENCE</scope>
    <source>
        <strain evidence="2">WSJ</strain>
        <tissue evidence="2">Leaf</tissue>
    </source>
</reference>
<sequence>MMHMFKMIYIYILLMFGKDILFPQAYEVLKLLIQLLPVVARNDDVPLAEEKTTFLVKMMAHISTCSQIEYLIKSLLYKHVTCEVIRELDHCLVVRNLFGLTSVKFVPYVLGRRIRYQGLKKSLECAYVLSVPQVYARHVSIIEPRRGGQHWRG</sequence>
<keyword evidence="3" id="KW-1185">Reference proteome</keyword>
<dbReference type="AlphaFoldDB" id="A0AAD8PCG9"/>
<accession>A0AAD8PCG9</accession>
<feature type="chain" id="PRO_5042018320" evidence="1">
    <location>
        <begin position="18"/>
        <end position="153"/>
    </location>
</feature>
<gene>
    <name evidence="2" type="ORF">QVD17_06776</name>
</gene>
<dbReference type="EMBL" id="JAUHHV010000001">
    <property type="protein sequence ID" value="KAK1440941.1"/>
    <property type="molecule type" value="Genomic_DNA"/>
</dbReference>
<evidence type="ECO:0000256" key="1">
    <source>
        <dbReference type="SAM" id="SignalP"/>
    </source>
</evidence>
<name>A0AAD8PCG9_TARER</name>
<proteinExistence type="predicted"/>
<dbReference type="Proteomes" id="UP001229421">
    <property type="component" value="Unassembled WGS sequence"/>
</dbReference>
<feature type="signal peptide" evidence="1">
    <location>
        <begin position="1"/>
        <end position="17"/>
    </location>
</feature>
<protein>
    <submittedName>
        <fullName evidence="2">Uncharacterized protein</fullName>
    </submittedName>
</protein>